<organism evidence="1 2">
    <name type="scientific">Fusarium venenatum</name>
    <dbReference type="NCBI Taxonomy" id="56646"/>
    <lineage>
        <taxon>Eukaryota</taxon>
        <taxon>Fungi</taxon>
        <taxon>Dikarya</taxon>
        <taxon>Ascomycota</taxon>
        <taxon>Pezizomycotina</taxon>
        <taxon>Sordariomycetes</taxon>
        <taxon>Hypocreomycetidae</taxon>
        <taxon>Hypocreales</taxon>
        <taxon>Nectriaceae</taxon>
        <taxon>Fusarium</taxon>
    </lineage>
</organism>
<sequence length="297" mass="34976">MGHKNCEKDSTKWNSCCNIRYATPLSPPWNTLSDTMVRMFKKELETIFFEDIAMELRRREDYRCKWSGICDLPPYAEWKQGVAVLTDRDSIIDFFNKEFMTISLPDWVRQNDGRPPFQRGGFIVGPMQLTEPLQANIDLLLKYHTQPLEMLSQSLDDLVTFKCYHRPEDTPPLLPPTQSFRDHSYSMRPLFEALYIVHDDQFDDHDEMDEPVEMGEYERRDDLRQRYKGWWQSNDTVLLVRTGKDSHLSSPISFLPLFESGLALNVNRPDYQDEPEPTVVRVKLKTALQFIRDLLKK</sequence>
<evidence type="ECO:0000313" key="2">
    <source>
        <dbReference type="Proteomes" id="UP000245910"/>
    </source>
</evidence>
<proteinExistence type="predicted"/>
<name>A0A2L2TED1_9HYPO</name>
<reference evidence="2" key="1">
    <citation type="submission" date="2014-10" db="EMBL/GenBank/DDBJ databases">
        <authorList>
            <person name="King R."/>
        </authorList>
    </citation>
    <scope>NUCLEOTIDE SEQUENCE [LARGE SCALE GENOMIC DNA]</scope>
    <source>
        <strain evidence="2">A3/5</strain>
    </source>
</reference>
<protein>
    <submittedName>
        <fullName evidence="1">Uncharacterized protein</fullName>
    </submittedName>
</protein>
<dbReference type="AlphaFoldDB" id="A0A2L2TED1"/>
<keyword evidence="2" id="KW-1185">Reference proteome</keyword>
<dbReference type="EMBL" id="LN649231">
    <property type="protein sequence ID" value="CEI68329.1"/>
    <property type="molecule type" value="Genomic_DNA"/>
</dbReference>
<dbReference type="Proteomes" id="UP000245910">
    <property type="component" value="Chromosome III"/>
</dbReference>
<evidence type="ECO:0000313" key="1">
    <source>
        <dbReference type="EMBL" id="CEI68329.1"/>
    </source>
</evidence>
<accession>A0A2L2TED1</accession>